<evidence type="ECO:0000313" key="2">
    <source>
        <dbReference type="Proteomes" id="UP001153636"/>
    </source>
</evidence>
<organism evidence="1 2">
    <name type="scientific">Psylliodes chrysocephalus</name>
    <dbReference type="NCBI Taxonomy" id="3402493"/>
    <lineage>
        <taxon>Eukaryota</taxon>
        <taxon>Metazoa</taxon>
        <taxon>Ecdysozoa</taxon>
        <taxon>Arthropoda</taxon>
        <taxon>Hexapoda</taxon>
        <taxon>Insecta</taxon>
        <taxon>Pterygota</taxon>
        <taxon>Neoptera</taxon>
        <taxon>Endopterygota</taxon>
        <taxon>Coleoptera</taxon>
        <taxon>Polyphaga</taxon>
        <taxon>Cucujiformia</taxon>
        <taxon>Chrysomeloidea</taxon>
        <taxon>Chrysomelidae</taxon>
        <taxon>Galerucinae</taxon>
        <taxon>Alticini</taxon>
        <taxon>Psylliodes</taxon>
    </lineage>
</organism>
<name>A0A9P0CJ79_9CUCU</name>
<sequence>MYQEMFCLARGIEAIRLLEIDSQDETAFQRSSVSRRRVNSQQRPIFKRGQSARRNFEKCIERCGIIEENVNDVRNNYLKEYWKCLNQLKMMKIDRKKINRNVDYKQMKTKVLKDKNDSVNNVKDKTVPWVLRWRHRRIHPVCDIR</sequence>
<accession>A0A9P0CJ79</accession>
<evidence type="ECO:0000313" key="1">
    <source>
        <dbReference type="EMBL" id="CAH1102481.1"/>
    </source>
</evidence>
<dbReference type="OrthoDB" id="6780999at2759"/>
<gene>
    <name evidence="1" type="ORF">PSYICH_LOCUS3621</name>
</gene>
<keyword evidence="2" id="KW-1185">Reference proteome</keyword>
<dbReference type="EMBL" id="OV651825">
    <property type="protein sequence ID" value="CAH1102481.1"/>
    <property type="molecule type" value="Genomic_DNA"/>
</dbReference>
<dbReference type="AlphaFoldDB" id="A0A9P0CJ79"/>
<reference evidence="1" key="1">
    <citation type="submission" date="2022-01" db="EMBL/GenBank/DDBJ databases">
        <authorList>
            <person name="King R."/>
        </authorList>
    </citation>
    <scope>NUCLEOTIDE SEQUENCE</scope>
</reference>
<proteinExistence type="predicted"/>
<protein>
    <submittedName>
        <fullName evidence="1">Uncharacterized protein</fullName>
    </submittedName>
</protein>
<dbReference type="Proteomes" id="UP001153636">
    <property type="component" value="Chromosome 13"/>
</dbReference>